<organism evidence="2 3">
    <name type="scientific">Austropuccinia psidii MF-1</name>
    <dbReference type="NCBI Taxonomy" id="1389203"/>
    <lineage>
        <taxon>Eukaryota</taxon>
        <taxon>Fungi</taxon>
        <taxon>Dikarya</taxon>
        <taxon>Basidiomycota</taxon>
        <taxon>Pucciniomycotina</taxon>
        <taxon>Pucciniomycetes</taxon>
        <taxon>Pucciniales</taxon>
        <taxon>Sphaerophragmiaceae</taxon>
        <taxon>Austropuccinia</taxon>
    </lineage>
</organism>
<feature type="compositionally biased region" description="Acidic residues" evidence="1">
    <location>
        <begin position="69"/>
        <end position="82"/>
    </location>
</feature>
<evidence type="ECO:0000256" key="1">
    <source>
        <dbReference type="SAM" id="MobiDB-lite"/>
    </source>
</evidence>
<dbReference type="AlphaFoldDB" id="A0A9Q3EN51"/>
<feature type="region of interest" description="Disordered" evidence="1">
    <location>
        <begin position="44"/>
        <end position="116"/>
    </location>
</feature>
<reference evidence="2" key="1">
    <citation type="submission" date="2021-03" db="EMBL/GenBank/DDBJ databases">
        <title>Draft genome sequence of rust myrtle Austropuccinia psidii MF-1, a brazilian biotype.</title>
        <authorList>
            <person name="Quecine M.C."/>
            <person name="Pachon D.M.R."/>
            <person name="Bonatelli M.L."/>
            <person name="Correr F.H."/>
            <person name="Franceschini L.M."/>
            <person name="Leite T.F."/>
            <person name="Margarido G.R.A."/>
            <person name="Almeida C.A."/>
            <person name="Ferrarezi J.A."/>
            <person name="Labate C.A."/>
        </authorList>
    </citation>
    <scope>NUCLEOTIDE SEQUENCE</scope>
    <source>
        <strain evidence="2">MF-1</strain>
    </source>
</reference>
<feature type="region of interest" description="Disordered" evidence="1">
    <location>
        <begin position="1"/>
        <end position="31"/>
    </location>
</feature>
<accession>A0A9Q3EN51</accession>
<feature type="compositionally biased region" description="Polar residues" evidence="1">
    <location>
        <begin position="97"/>
        <end position="112"/>
    </location>
</feature>
<keyword evidence="3" id="KW-1185">Reference proteome</keyword>
<dbReference type="EMBL" id="AVOT02029308">
    <property type="protein sequence ID" value="MBW0522080.1"/>
    <property type="molecule type" value="Genomic_DNA"/>
</dbReference>
<gene>
    <name evidence="2" type="ORF">O181_061795</name>
</gene>
<proteinExistence type="predicted"/>
<evidence type="ECO:0000313" key="3">
    <source>
        <dbReference type="Proteomes" id="UP000765509"/>
    </source>
</evidence>
<feature type="compositionally biased region" description="Polar residues" evidence="1">
    <location>
        <begin position="9"/>
        <end position="26"/>
    </location>
</feature>
<dbReference type="Proteomes" id="UP000765509">
    <property type="component" value="Unassembled WGS sequence"/>
</dbReference>
<protein>
    <submittedName>
        <fullName evidence="2">Uncharacterized protein</fullName>
    </submittedName>
</protein>
<comment type="caution">
    <text evidence="2">The sequence shown here is derived from an EMBL/GenBank/DDBJ whole genome shotgun (WGS) entry which is preliminary data.</text>
</comment>
<name>A0A9Q3EN51_9BASI</name>
<sequence length="140" mass="15005">MPIRHSPPVRQTRSQTITQAVLTSTPRAPLDATQAVSQLRAKLDRGPIFEGAAPPRKEGRAPRRLSLFSEEENSVEEEESDGTEGAPAPVGEPQGTEGPTLSQSNQPFSHQSEPCLLTIMQKMTQIMANLQAASSSEASG</sequence>
<evidence type="ECO:0000313" key="2">
    <source>
        <dbReference type="EMBL" id="MBW0522080.1"/>
    </source>
</evidence>